<feature type="region of interest" description="Disordered" evidence="1">
    <location>
        <begin position="64"/>
        <end position="85"/>
    </location>
</feature>
<name>A0A9D4UTB9_ADICA</name>
<keyword evidence="3" id="KW-1185">Reference proteome</keyword>
<organism evidence="2 3">
    <name type="scientific">Adiantum capillus-veneris</name>
    <name type="common">Maidenhair fern</name>
    <dbReference type="NCBI Taxonomy" id="13818"/>
    <lineage>
        <taxon>Eukaryota</taxon>
        <taxon>Viridiplantae</taxon>
        <taxon>Streptophyta</taxon>
        <taxon>Embryophyta</taxon>
        <taxon>Tracheophyta</taxon>
        <taxon>Polypodiopsida</taxon>
        <taxon>Polypodiidae</taxon>
        <taxon>Polypodiales</taxon>
        <taxon>Pteridineae</taxon>
        <taxon>Pteridaceae</taxon>
        <taxon>Vittarioideae</taxon>
        <taxon>Adiantum</taxon>
    </lineage>
</organism>
<evidence type="ECO:0000256" key="1">
    <source>
        <dbReference type="SAM" id="MobiDB-lite"/>
    </source>
</evidence>
<accession>A0A9D4UTB9</accession>
<sequence>MIVAELRCASAKTALIPSVSAIVVSQFIEVVKGGGRTLQSFPACTESICQRINKDQMTLKEVKNCSNGVHERNPNSGRPKHTTGG</sequence>
<dbReference type="AlphaFoldDB" id="A0A9D4UTB9"/>
<feature type="compositionally biased region" description="Basic and acidic residues" evidence="1">
    <location>
        <begin position="64"/>
        <end position="73"/>
    </location>
</feature>
<dbReference type="EMBL" id="JABFUD020000011">
    <property type="protein sequence ID" value="KAI5073641.1"/>
    <property type="molecule type" value="Genomic_DNA"/>
</dbReference>
<dbReference type="OrthoDB" id="674805at2759"/>
<evidence type="ECO:0000313" key="2">
    <source>
        <dbReference type="EMBL" id="KAI5073641.1"/>
    </source>
</evidence>
<gene>
    <name evidence="2" type="ORF">GOP47_0011654</name>
</gene>
<evidence type="ECO:0000313" key="3">
    <source>
        <dbReference type="Proteomes" id="UP000886520"/>
    </source>
</evidence>
<comment type="caution">
    <text evidence="2">The sequence shown here is derived from an EMBL/GenBank/DDBJ whole genome shotgun (WGS) entry which is preliminary data.</text>
</comment>
<protein>
    <submittedName>
        <fullName evidence="2">Uncharacterized protein</fullName>
    </submittedName>
</protein>
<proteinExistence type="predicted"/>
<dbReference type="Proteomes" id="UP000886520">
    <property type="component" value="Chromosome 11"/>
</dbReference>
<reference evidence="2" key="1">
    <citation type="submission" date="2021-01" db="EMBL/GenBank/DDBJ databases">
        <title>Adiantum capillus-veneris genome.</title>
        <authorList>
            <person name="Fang Y."/>
            <person name="Liao Q."/>
        </authorList>
    </citation>
    <scope>NUCLEOTIDE SEQUENCE</scope>
    <source>
        <strain evidence="2">H3</strain>
        <tissue evidence="2">Leaf</tissue>
    </source>
</reference>